<gene>
    <name evidence="1" type="ORF">K8I29_19875</name>
</gene>
<accession>A0A953M3T4</accession>
<reference evidence="1" key="1">
    <citation type="journal article" date="2021" name="bioRxiv">
        <title>Unraveling nitrogen, sulfur and carbon metabolic pathways and microbial community transcriptional responses to substrate deprivation and toxicity stresses in a bioreactor mimicking anoxic brackish coastal sediment conditions.</title>
        <authorList>
            <person name="Martins P.D."/>
            <person name="Echeveste M.J."/>
            <person name="Arshad A."/>
            <person name="Kurth J."/>
            <person name="Ouboter H."/>
            <person name="Jetten M.S.M."/>
            <person name="Welte C.U."/>
        </authorList>
    </citation>
    <scope>NUCLEOTIDE SEQUENCE</scope>
    <source>
        <strain evidence="1">MAG_39</strain>
    </source>
</reference>
<evidence type="ECO:0000313" key="1">
    <source>
        <dbReference type="EMBL" id="MBZ0158463.1"/>
    </source>
</evidence>
<proteinExistence type="predicted"/>
<reference evidence="1" key="2">
    <citation type="submission" date="2021-08" db="EMBL/GenBank/DDBJ databases">
        <authorList>
            <person name="Dalcin Martins P."/>
        </authorList>
    </citation>
    <scope>NUCLEOTIDE SEQUENCE</scope>
    <source>
        <strain evidence="1">MAG_39</strain>
    </source>
</reference>
<organism evidence="1 2">
    <name type="scientific">Candidatus Nitrobium versatile</name>
    <dbReference type="NCBI Taxonomy" id="2884831"/>
    <lineage>
        <taxon>Bacteria</taxon>
        <taxon>Pseudomonadati</taxon>
        <taxon>Nitrospirota</taxon>
        <taxon>Nitrospiria</taxon>
        <taxon>Nitrospirales</taxon>
        <taxon>Nitrospiraceae</taxon>
        <taxon>Candidatus Nitrobium</taxon>
    </lineage>
</organism>
<feature type="non-terminal residue" evidence="1">
    <location>
        <position position="1"/>
    </location>
</feature>
<sequence length="120" mass="13763">PGFDSFEDAADTGDFDPKKDFHTWLTNTPGKTAWPITGATFILLAKDRKDFNVKTIRFFDWAFKNGDAKAKELGYAPLPKPLKEEVRSYWRGGCRLYCHQSLPEQPLYTRVCWKIGSQSL</sequence>
<dbReference type="AlphaFoldDB" id="A0A953M3T4"/>
<evidence type="ECO:0008006" key="3">
    <source>
        <dbReference type="Google" id="ProtNLM"/>
    </source>
</evidence>
<dbReference type="Gene3D" id="3.40.190.10">
    <property type="entry name" value="Periplasmic binding protein-like II"/>
    <property type="match status" value="1"/>
</dbReference>
<evidence type="ECO:0000313" key="2">
    <source>
        <dbReference type="Proteomes" id="UP000705867"/>
    </source>
</evidence>
<protein>
    <recommendedName>
        <fullName evidence="3">Extracellular solute-binding protein</fullName>
    </recommendedName>
</protein>
<comment type="caution">
    <text evidence="1">The sequence shown here is derived from an EMBL/GenBank/DDBJ whole genome shotgun (WGS) entry which is preliminary data.</text>
</comment>
<name>A0A953M3T4_9BACT</name>
<dbReference type="EMBL" id="JAIOIV010000154">
    <property type="protein sequence ID" value="MBZ0158463.1"/>
    <property type="molecule type" value="Genomic_DNA"/>
</dbReference>
<dbReference type="Proteomes" id="UP000705867">
    <property type="component" value="Unassembled WGS sequence"/>
</dbReference>
<dbReference type="SUPFAM" id="SSF53850">
    <property type="entry name" value="Periplasmic binding protein-like II"/>
    <property type="match status" value="1"/>
</dbReference>